<dbReference type="AlphaFoldDB" id="A0A8H5HL84"/>
<dbReference type="PANTHER" id="PTHR38686:SF1">
    <property type="entry name" value="APOLIPOPROTEIN N-ACYLTRANSFERASE"/>
    <property type="match status" value="1"/>
</dbReference>
<keyword evidence="3" id="KW-1185">Reference proteome</keyword>
<organism evidence="2 3">
    <name type="scientific">Collybiopsis confluens</name>
    <dbReference type="NCBI Taxonomy" id="2823264"/>
    <lineage>
        <taxon>Eukaryota</taxon>
        <taxon>Fungi</taxon>
        <taxon>Dikarya</taxon>
        <taxon>Basidiomycota</taxon>
        <taxon>Agaricomycotina</taxon>
        <taxon>Agaricomycetes</taxon>
        <taxon>Agaricomycetidae</taxon>
        <taxon>Agaricales</taxon>
        <taxon>Marasmiineae</taxon>
        <taxon>Omphalotaceae</taxon>
        <taxon>Collybiopsis</taxon>
    </lineage>
</organism>
<evidence type="ECO:0008006" key="4">
    <source>
        <dbReference type="Google" id="ProtNLM"/>
    </source>
</evidence>
<feature type="transmembrane region" description="Helical" evidence="1">
    <location>
        <begin position="91"/>
        <end position="113"/>
    </location>
</feature>
<dbReference type="PANTHER" id="PTHR38686">
    <property type="entry name" value="APOLIPOPROTEIN N-ACYLTRANSFERASE"/>
    <property type="match status" value="1"/>
</dbReference>
<keyword evidence="1" id="KW-1133">Transmembrane helix</keyword>
<dbReference type="Proteomes" id="UP000518752">
    <property type="component" value="Unassembled WGS sequence"/>
</dbReference>
<evidence type="ECO:0000313" key="3">
    <source>
        <dbReference type="Proteomes" id="UP000518752"/>
    </source>
</evidence>
<dbReference type="GO" id="GO:0042158">
    <property type="term" value="P:lipoprotein biosynthetic process"/>
    <property type="evidence" value="ECO:0007669"/>
    <property type="project" value="InterPro"/>
</dbReference>
<dbReference type="GO" id="GO:0016020">
    <property type="term" value="C:membrane"/>
    <property type="evidence" value="ECO:0007669"/>
    <property type="project" value="InterPro"/>
</dbReference>
<name>A0A8H5HL84_9AGAR</name>
<accession>A0A8H5HL84</accession>
<protein>
    <recommendedName>
        <fullName evidence="4">CN hydrolase domain-containing protein</fullName>
    </recommendedName>
</protein>
<dbReference type="EMBL" id="JAACJN010000040">
    <property type="protein sequence ID" value="KAF5385428.1"/>
    <property type="molecule type" value="Genomic_DNA"/>
</dbReference>
<comment type="caution">
    <text evidence="2">The sequence shown here is derived from an EMBL/GenBank/DDBJ whole genome shotgun (WGS) entry which is preliminary data.</text>
</comment>
<sequence>MGSIRYELLHAHKHEFLLTATIASSLFALTTTPSFIPLVIHISILLFYAPQLFNGRSPVNRRSLFLWLALSVTKSVHWLKPSLNALSTPGASILVLFAHGASTSLIVLITVFVHARSRVFWAHPLFFPALFATAWWGTSQLSPVGYLTSWSPVTGFLGYNWLVPVFGSPIRDWLVAAWAIVISAALETYYMGEESPDESPLLEVPTHGTMDRSRGTLALAMLLVALTVPSYVSPDLPRPISSNGSTPLAIGCALPHAKTNYRELTLSDYIHESTLMNAAQIILWPEGAVSFADETEREAAFAVIRKNITSEYVGVSFEESYWDDGRALKRTGLALVGKSNVTQLLYYKRNLVPIAESYRLESSSDPPALVTIDVKMRQWVGKPKIRPISVTGSICLDFAMPDPFTSLQSRPMLILAPARTWDVSIGAAMWEQVKQRALELDSMVLWCDGGEGGVSGVAAPAQGMNEIIQIGEGSWVRTVGLEYPPDPRPTLNMEWSGWTLIIMWVLGGFSRKLIFRVIRGFEILPSPVRLQQAFSRWRRGNGANELNLLMDD</sequence>
<feature type="transmembrane region" description="Helical" evidence="1">
    <location>
        <begin position="16"/>
        <end position="49"/>
    </location>
</feature>
<dbReference type="GO" id="GO:0016410">
    <property type="term" value="F:N-acyltransferase activity"/>
    <property type="evidence" value="ECO:0007669"/>
    <property type="project" value="InterPro"/>
</dbReference>
<dbReference type="Gene3D" id="3.60.110.10">
    <property type="entry name" value="Carbon-nitrogen hydrolase"/>
    <property type="match status" value="1"/>
</dbReference>
<keyword evidence="1" id="KW-0472">Membrane</keyword>
<evidence type="ECO:0000313" key="2">
    <source>
        <dbReference type="EMBL" id="KAF5385428.1"/>
    </source>
</evidence>
<feature type="transmembrane region" description="Helical" evidence="1">
    <location>
        <begin position="120"/>
        <end position="138"/>
    </location>
</feature>
<dbReference type="InterPro" id="IPR004563">
    <property type="entry name" value="Apolipo_AcylTrfase"/>
</dbReference>
<proteinExistence type="predicted"/>
<dbReference type="OrthoDB" id="2626014at2759"/>
<keyword evidence="1" id="KW-0812">Transmembrane</keyword>
<dbReference type="SUPFAM" id="SSF56317">
    <property type="entry name" value="Carbon-nitrogen hydrolase"/>
    <property type="match status" value="1"/>
</dbReference>
<reference evidence="2 3" key="1">
    <citation type="journal article" date="2020" name="ISME J.">
        <title>Uncovering the hidden diversity of litter-decomposition mechanisms in mushroom-forming fungi.</title>
        <authorList>
            <person name="Floudas D."/>
            <person name="Bentzer J."/>
            <person name="Ahren D."/>
            <person name="Johansson T."/>
            <person name="Persson P."/>
            <person name="Tunlid A."/>
        </authorList>
    </citation>
    <scope>NUCLEOTIDE SEQUENCE [LARGE SCALE GENOMIC DNA]</scope>
    <source>
        <strain evidence="2 3">CBS 406.79</strain>
    </source>
</reference>
<dbReference type="InterPro" id="IPR036526">
    <property type="entry name" value="C-N_Hydrolase_sf"/>
</dbReference>
<gene>
    <name evidence="2" type="ORF">D9757_005425</name>
</gene>
<evidence type="ECO:0000256" key="1">
    <source>
        <dbReference type="SAM" id="Phobius"/>
    </source>
</evidence>